<sequence length="1697" mass="182502">MSEMVVCCILTPHHLVSMNIHQALFLEPVSVSPHILLKLPFVYNVQQAFEFEPTSAGKNESRRFIREEMEGDNWAFIWGLKKRTRKAFGIRKKEKDNDSTGSPDRDGGSQKKTNGATNGFSGEIDWDRYKFIVMELMSSQQSVNTDKRFTSTRRLFQNSPEVDDEGYSIRPEEEELCFFLDSVLPPTTKKAHFFSSDESEGEEDHKKKFKIKIKPLPADQVKSTPSVDELKASIGNIALSPVPLVVCVVCDTGNRVVRDLYLLPFGPGLKRNTSSEEIARPRRVVPAVPTVAPKPAAAPQPPSRQTPVPEDNTALFGPPLETPFGEQKAEVVLSESDAWGAPLSEPESSLTRSFPTGTPPPLPPKNVPTTPPTTGPPAADDAEASAGGRKPSIADLDNIFGPEQAQPLPEDTGDTWVCFSEDSSKQPPLPKDPAPPLHASPPPPEDPAPPLPASPPPPESPAPPLPTSPPPPEDPAPPLPTSPPPNHDTVPPLPTSPPPSEDPAVPPVPSGPHTPEDRNPPTTATSPPHAPPKELASPPASSPPPLNSPASVQPAFARKASTPPAVSPPTEEPATRAVPLPLVLSQEGQPRNTDVDQPKEDAGETVSSPKDASQGSRSTPPPPPPPTYRAVVSSPGPTSGAGGTTSGSSSPVRPSTPSSVNPTPPPPPPRPASRPKLPPGKPTVGDPGQPRNTDVDQPKEDAGETVSSPKDASQGSRSTPPPPPPPTYRAVVSSPGPTSGAGGTTSGSSSPVRPSTPSSVNPTPPPPPPRPASRPKLPPGKPTVGDPNRPFSPPVHSAASPPPIAPLARAESTSSISSTNSMSAATTPTVGKELSVSVSGCSRGPSPLTMGAQDTLPVAAAFTETVNAFFKGADPSKCVVKIIGEMVLSFPAGITRHFANNPSPAVLTFSITNYSRLEHVLPNPQLLCCDTTTQAKADAKDFWVNMPNLISHLKKVSEQKPQATYYNVDMLKYQVCAQGLQSTPLNLAVSWRCEPTSTDLRIDYKYNGEAMTTATALNNVQFLVPVDGGVSKLQAVLPTAAWNAEQHKILWKIPDISQKSDNGGVGSLLARFQLTEGPSKPAPLAVQFTSEGSTLSGCDIELAGPGYRFSLVKKRFAAGPTANVMFADRICPNEIVCISRRHSVANFSENHILRRDKWISTGTTLIGSGKRQCVCVRLSVYLKPVDRCGPQGPPERPEPQGHSPVFAMKPGSAMEPAVHRVWPRVLQRLLRRTPILPKRSHSGCAEHNAAPASARSRHVRPALLVSRLYQPSSLRDVGQDTRLQGEMTCKSQRLMHQAGLIHPSSPGCYYYLPATVRSMEKLVRVIDQEMQGIGGQKLDMPSLCSADLWKTSERWDLMGKELIRLKDRHGVDYCLGPTHEEAVTTLVAHQANLSYRQLPLLLYQITRKFRDEPKPKFGLLRGREFYMKDMYSFDVSEEEAHQTYESVCQAYARLFSRLGLRCVQVQADAGNIGGTLSHEFQLPSDIGEDRLLVCGSCSFSANVETMSSDRSVCPQCETGTLVESKGIEVGHTFYLGKKYSQVFNANFSNAQNKPSIAEMGCYGLGVTRILAAAIEVMSTEEGIRWPGLIAPYQICVLPPKKGSKVDEVAALADDLVHALGEALPHLRGEVVLDDRTQMTIGKRLKDASKLGYPYVVVVGQGALEDTPRFEVICQQTGETMFLSKDGLLNLVGRVETV</sequence>
<dbReference type="GO" id="GO:0005759">
    <property type="term" value="C:mitochondrial matrix"/>
    <property type="evidence" value="ECO:0007669"/>
    <property type="project" value="UniProtKB-SubCell"/>
</dbReference>
<keyword evidence="9" id="KW-0809">Transit peptide</keyword>
<feature type="compositionally biased region" description="Polar residues" evidence="16">
    <location>
        <begin position="605"/>
        <end position="618"/>
    </location>
</feature>
<keyword evidence="10" id="KW-0496">Mitochondrion</keyword>
<keyword evidence="6" id="KW-0547">Nucleotide-binding</keyword>
<dbReference type="GO" id="GO:0006433">
    <property type="term" value="P:prolyl-tRNA aminoacylation"/>
    <property type="evidence" value="ECO:0007669"/>
    <property type="project" value="InterPro"/>
</dbReference>
<feature type="compositionally biased region" description="Basic and acidic residues" evidence="16">
    <location>
        <begin position="693"/>
        <end position="702"/>
    </location>
</feature>
<comment type="caution">
    <text evidence="19">The sequence shown here is derived from an EMBL/GenBank/DDBJ whole genome shotgun (WGS) entry which is preliminary data.</text>
</comment>
<feature type="compositionally biased region" description="Pro residues" evidence="16">
    <location>
        <begin position="357"/>
        <end position="375"/>
    </location>
</feature>
<feature type="compositionally biased region" description="Pro residues" evidence="16">
    <location>
        <begin position="427"/>
        <end position="512"/>
    </location>
</feature>
<dbReference type="EMBL" id="VEVO01000005">
    <property type="protein sequence ID" value="KAF0041910.1"/>
    <property type="molecule type" value="Genomic_DNA"/>
</dbReference>
<feature type="domain" description="MHD" evidence="18">
    <location>
        <begin position="855"/>
        <end position="1125"/>
    </location>
</feature>
<evidence type="ECO:0000256" key="1">
    <source>
        <dbReference type="ARBA" id="ARBA00004283"/>
    </source>
</evidence>
<evidence type="ECO:0000256" key="15">
    <source>
        <dbReference type="ARBA" id="ARBA00071545"/>
    </source>
</evidence>
<dbReference type="GO" id="GO:0005524">
    <property type="term" value="F:ATP binding"/>
    <property type="evidence" value="ECO:0007669"/>
    <property type="project" value="UniProtKB-KW"/>
</dbReference>
<evidence type="ECO:0000313" key="19">
    <source>
        <dbReference type="EMBL" id="KAF0041910.1"/>
    </source>
</evidence>
<feature type="domain" description="Aminoacyl-transfer RNA synthetases class-II family profile" evidence="17">
    <location>
        <begin position="1320"/>
        <end position="1586"/>
    </location>
</feature>
<dbReference type="PROSITE" id="PS50862">
    <property type="entry name" value="AA_TRNA_LIGASE_II"/>
    <property type="match status" value="1"/>
</dbReference>
<keyword evidence="8" id="KW-0648">Protein biosynthesis</keyword>
<feature type="compositionally biased region" description="Basic and acidic residues" evidence="16">
    <location>
        <begin position="593"/>
        <end position="602"/>
    </location>
</feature>
<evidence type="ECO:0000256" key="9">
    <source>
        <dbReference type="ARBA" id="ARBA00022946"/>
    </source>
</evidence>
<accession>A0A6A4TDL8</accession>
<reference evidence="19 20" key="1">
    <citation type="submission" date="2019-06" db="EMBL/GenBank/DDBJ databases">
        <title>Draft genomes of female and male turbot (Scophthalmus maximus).</title>
        <authorList>
            <person name="Xu H."/>
            <person name="Xu X.-W."/>
            <person name="Shao C."/>
            <person name="Chen S."/>
        </authorList>
    </citation>
    <scope>NUCLEOTIDE SEQUENCE [LARGE SCALE GENOMIC DNA]</scope>
    <source>
        <strain evidence="19">Ysfricsl-2016a</strain>
        <tissue evidence="19">Blood</tissue>
    </source>
</reference>
<dbReference type="InterPro" id="IPR050062">
    <property type="entry name" value="Pro-tRNA_synthetase"/>
</dbReference>
<dbReference type="FunFam" id="3.40.50.800:FF:000020">
    <property type="entry name" value="Probable proline--tRNA ligase, mitochondrial"/>
    <property type="match status" value="1"/>
</dbReference>
<feature type="compositionally biased region" description="Basic and acidic residues" evidence="16">
    <location>
        <begin position="91"/>
        <end position="109"/>
    </location>
</feature>
<gene>
    <name evidence="19" type="ORF">F2P81_005442</name>
</gene>
<keyword evidence="11" id="KW-0030">Aminoacyl-tRNA synthetase</keyword>
<evidence type="ECO:0000256" key="4">
    <source>
        <dbReference type="ARBA" id="ARBA00012831"/>
    </source>
</evidence>
<feature type="compositionally biased region" description="Low complexity" evidence="16">
    <location>
        <begin position="806"/>
        <end position="829"/>
    </location>
</feature>
<feature type="compositionally biased region" description="Low complexity" evidence="16">
    <location>
        <begin position="746"/>
        <end position="761"/>
    </location>
</feature>
<dbReference type="InterPro" id="IPR033730">
    <property type="entry name" value="ProRS_core_prok"/>
</dbReference>
<feature type="compositionally biased region" description="Polar residues" evidence="16">
    <location>
        <begin position="110"/>
        <end position="119"/>
    </location>
</feature>
<dbReference type="Gene3D" id="3.40.50.800">
    <property type="entry name" value="Anticodon-binding domain"/>
    <property type="match status" value="1"/>
</dbReference>
<organism evidence="19 20">
    <name type="scientific">Scophthalmus maximus</name>
    <name type="common">Turbot</name>
    <name type="synonym">Psetta maxima</name>
    <dbReference type="NCBI Taxonomy" id="52904"/>
    <lineage>
        <taxon>Eukaryota</taxon>
        <taxon>Metazoa</taxon>
        <taxon>Chordata</taxon>
        <taxon>Craniata</taxon>
        <taxon>Vertebrata</taxon>
        <taxon>Euteleostomi</taxon>
        <taxon>Actinopterygii</taxon>
        <taxon>Neopterygii</taxon>
        <taxon>Teleostei</taxon>
        <taxon>Neoteleostei</taxon>
        <taxon>Acanthomorphata</taxon>
        <taxon>Carangaria</taxon>
        <taxon>Pleuronectiformes</taxon>
        <taxon>Pleuronectoidei</taxon>
        <taxon>Scophthalmidae</taxon>
        <taxon>Scophthalmus</taxon>
    </lineage>
</organism>
<evidence type="ECO:0000256" key="16">
    <source>
        <dbReference type="SAM" id="MobiDB-lite"/>
    </source>
</evidence>
<evidence type="ECO:0000256" key="6">
    <source>
        <dbReference type="ARBA" id="ARBA00022741"/>
    </source>
</evidence>
<name>A0A6A4TDL8_SCOMX</name>
<evidence type="ECO:0000259" key="17">
    <source>
        <dbReference type="PROSITE" id="PS50862"/>
    </source>
</evidence>
<evidence type="ECO:0000256" key="3">
    <source>
        <dbReference type="ARBA" id="ARBA00008226"/>
    </source>
</evidence>
<dbReference type="Proteomes" id="UP000438429">
    <property type="component" value="Unassembled WGS sequence"/>
</dbReference>
<feature type="compositionally biased region" description="Low complexity" evidence="16">
    <location>
        <begin position="646"/>
        <end position="661"/>
    </location>
</feature>
<dbReference type="InterPro" id="IPR045864">
    <property type="entry name" value="aa-tRNA-synth_II/BPL/LPL"/>
</dbReference>
<dbReference type="InterPro" id="IPR036621">
    <property type="entry name" value="Anticodon-bd_dom_sf"/>
</dbReference>
<dbReference type="GO" id="GO:0005905">
    <property type="term" value="C:clathrin-coated pit"/>
    <property type="evidence" value="ECO:0007669"/>
    <property type="project" value="UniProtKB-SubCell"/>
</dbReference>
<dbReference type="EC" id="6.1.1.15" evidence="4"/>
<dbReference type="SUPFAM" id="SSF49447">
    <property type="entry name" value="Second domain of Mu2 adaptin subunit (ap50) of ap2 adaptor"/>
    <property type="match status" value="1"/>
</dbReference>
<dbReference type="Pfam" id="PF10291">
    <property type="entry name" value="muHD"/>
    <property type="match status" value="1"/>
</dbReference>
<dbReference type="Gene3D" id="3.30.930.10">
    <property type="entry name" value="Bira Bifunctional Protein, Domain 2"/>
    <property type="match status" value="1"/>
</dbReference>
<evidence type="ECO:0000256" key="7">
    <source>
        <dbReference type="ARBA" id="ARBA00022840"/>
    </source>
</evidence>
<dbReference type="InterPro" id="IPR002314">
    <property type="entry name" value="aa-tRNA-synt_IIb"/>
</dbReference>
<evidence type="ECO:0000256" key="2">
    <source>
        <dbReference type="ARBA" id="ARBA00004305"/>
    </source>
</evidence>
<feature type="compositionally biased region" description="Pro residues" evidence="16">
    <location>
        <begin position="662"/>
        <end position="681"/>
    </location>
</feature>
<evidence type="ECO:0000256" key="11">
    <source>
        <dbReference type="ARBA" id="ARBA00023146"/>
    </source>
</evidence>
<evidence type="ECO:0000313" key="20">
    <source>
        <dbReference type="Proteomes" id="UP000438429"/>
    </source>
</evidence>
<evidence type="ECO:0000256" key="10">
    <source>
        <dbReference type="ARBA" id="ARBA00023128"/>
    </source>
</evidence>
<feature type="region of interest" description="Disordered" evidence="16">
    <location>
        <begin position="280"/>
        <end position="322"/>
    </location>
</feature>
<comment type="subcellular location">
    <subcellularLocation>
        <location evidence="1">Membrane</location>
        <location evidence="1">Clathrin-coated pit</location>
        <topology evidence="1">Peripheral membrane protein</topology>
        <orientation evidence="1">Cytoplasmic side</orientation>
    </subcellularLocation>
    <subcellularLocation>
        <location evidence="2">Mitochondrion matrix</location>
    </subcellularLocation>
</comment>
<evidence type="ECO:0000256" key="8">
    <source>
        <dbReference type="ARBA" id="ARBA00022917"/>
    </source>
</evidence>
<feature type="region of interest" description="Disordered" evidence="16">
    <location>
        <begin position="89"/>
        <end position="119"/>
    </location>
</feature>
<feature type="compositionally biased region" description="Low complexity" evidence="16">
    <location>
        <begin position="284"/>
        <end position="295"/>
    </location>
</feature>
<feature type="compositionally biased region" description="Low complexity" evidence="16">
    <location>
        <begin position="520"/>
        <end position="539"/>
    </location>
</feature>
<dbReference type="SUPFAM" id="SSF55681">
    <property type="entry name" value="Class II aaRS and biotin synthetases"/>
    <property type="match status" value="1"/>
</dbReference>
<dbReference type="SUPFAM" id="SSF52954">
    <property type="entry name" value="Class II aaRS ABD-related"/>
    <property type="match status" value="1"/>
</dbReference>
<feature type="compositionally biased region" description="Polar residues" evidence="16">
    <location>
        <begin position="705"/>
        <end position="718"/>
    </location>
</feature>
<comment type="function">
    <text evidence="14">Mitochondrial aminoacyl-tRNA synthetase that catalyzes the specific attachment of the proline amino acid (aa) to the homologous transfer RNA (tRNA), further participating in protein synthesis. The reaction occurs in a two steps: proline is first activated by ATP to form Pro-AMP and then transferred to the acceptor end of tRNA(Pro).</text>
</comment>
<comment type="catalytic activity">
    <reaction evidence="13">
        <text>tRNA(Pro) + L-proline + ATP = L-prolyl-tRNA(Pro) + AMP + diphosphate</text>
        <dbReference type="Rhea" id="RHEA:14305"/>
        <dbReference type="Rhea" id="RHEA-COMP:9700"/>
        <dbReference type="Rhea" id="RHEA-COMP:9702"/>
        <dbReference type="ChEBI" id="CHEBI:30616"/>
        <dbReference type="ChEBI" id="CHEBI:33019"/>
        <dbReference type="ChEBI" id="CHEBI:60039"/>
        <dbReference type="ChEBI" id="CHEBI:78442"/>
        <dbReference type="ChEBI" id="CHEBI:78532"/>
        <dbReference type="ChEBI" id="CHEBI:456215"/>
        <dbReference type="EC" id="6.1.1.15"/>
    </reaction>
</comment>
<dbReference type="PANTHER" id="PTHR42753:SF10">
    <property type="entry name" value="PROLINE--TRNA LIGASE, MITOCHONDRIAL-RELATED"/>
    <property type="match status" value="1"/>
</dbReference>
<dbReference type="InterPro" id="IPR036168">
    <property type="entry name" value="AP2_Mu_C_sf"/>
</dbReference>
<evidence type="ECO:0000256" key="13">
    <source>
        <dbReference type="ARBA" id="ARBA00047671"/>
    </source>
</evidence>
<feature type="region of interest" description="Disordered" evidence="16">
    <location>
        <begin position="340"/>
        <end position="830"/>
    </location>
</feature>
<proteinExistence type="inferred from homology"/>
<comment type="similarity">
    <text evidence="3">Belongs to the class-II aminoacyl-tRNA synthetase family.</text>
</comment>
<evidence type="ECO:0000256" key="12">
    <source>
        <dbReference type="ARBA" id="ARBA00029731"/>
    </source>
</evidence>
<dbReference type="GO" id="GO:0004827">
    <property type="term" value="F:proline-tRNA ligase activity"/>
    <property type="evidence" value="ECO:0007669"/>
    <property type="project" value="UniProtKB-EC"/>
</dbReference>
<evidence type="ECO:0000256" key="5">
    <source>
        <dbReference type="ARBA" id="ARBA00022598"/>
    </source>
</evidence>
<dbReference type="InterPro" id="IPR018808">
    <property type="entry name" value="Muniscin_C"/>
</dbReference>
<dbReference type="InterPro" id="IPR002316">
    <property type="entry name" value="Pro-tRNA-ligase_IIa"/>
</dbReference>
<keyword evidence="5" id="KW-0436">Ligase</keyword>
<keyword evidence="7" id="KW-0067">ATP-binding</keyword>
<dbReference type="PANTHER" id="PTHR42753">
    <property type="entry name" value="MITOCHONDRIAL RIBOSOME PROTEIN L39/PROLYL-TRNA LIGASE FAMILY MEMBER"/>
    <property type="match status" value="1"/>
</dbReference>
<protein>
    <recommendedName>
        <fullName evidence="15">Probable proline--tRNA ligase, mitochondrial</fullName>
        <ecNumber evidence="4">6.1.1.15</ecNumber>
    </recommendedName>
    <alternativeName>
        <fullName evidence="12">Prolyl-tRNA synthetase</fullName>
    </alternativeName>
</protein>
<dbReference type="InterPro" id="IPR028565">
    <property type="entry name" value="MHD"/>
</dbReference>
<dbReference type="Pfam" id="PF03129">
    <property type="entry name" value="HGTP_anticodon"/>
    <property type="match status" value="1"/>
</dbReference>
<dbReference type="Pfam" id="PF00587">
    <property type="entry name" value="tRNA-synt_2b"/>
    <property type="match status" value="1"/>
</dbReference>
<dbReference type="InterPro" id="IPR004154">
    <property type="entry name" value="Anticodon-bd"/>
</dbReference>
<evidence type="ECO:0000256" key="14">
    <source>
        <dbReference type="ARBA" id="ARBA00058798"/>
    </source>
</evidence>
<dbReference type="InterPro" id="IPR006195">
    <property type="entry name" value="aa-tRNA-synth_II"/>
</dbReference>
<dbReference type="FunFam" id="3.30.930.10:FF:000042">
    <property type="entry name" value="probable proline--tRNA ligase, mitochondrial"/>
    <property type="match status" value="1"/>
</dbReference>
<evidence type="ECO:0000259" key="18">
    <source>
        <dbReference type="PROSITE" id="PS51072"/>
    </source>
</evidence>
<dbReference type="PRINTS" id="PR01046">
    <property type="entry name" value="TRNASYNTHPRO"/>
</dbReference>
<dbReference type="CDD" id="cd00779">
    <property type="entry name" value="ProRS_core_prok"/>
    <property type="match status" value="1"/>
</dbReference>
<dbReference type="PROSITE" id="PS51072">
    <property type="entry name" value="MHD"/>
    <property type="match status" value="1"/>
</dbReference>
<feature type="compositionally biased region" description="Pro residues" evidence="16">
    <location>
        <begin position="762"/>
        <end position="781"/>
    </location>
</feature>